<sequence>DDDKKPFSSGGFSFKLDSKITFGNSGGDQEPKKLFPTTTFTNPISLFSNVGKNVEDSNATGDGDNDDEQPPKVQSIEHNEDDAVYTKK</sequence>
<gene>
    <name evidence="2" type="ORF">BLA29_011526</name>
</gene>
<organism evidence="2 3">
    <name type="scientific">Euroglyphus maynei</name>
    <name type="common">Mayne's house dust mite</name>
    <dbReference type="NCBI Taxonomy" id="6958"/>
    <lineage>
        <taxon>Eukaryota</taxon>
        <taxon>Metazoa</taxon>
        <taxon>Ecdysozoa</taxon>
        <taxon>Arthropoda</taxon>
        <taxon>Chelicerata</taxon>
        <taxon>Arachnida</taxon>
        <taxon>Acari</taxon>
        <taxon>Acariformes</taxon>
        <taxon>Sarcoptiformes</taxon>
        <taxon>Astigmata</taxon>
        <taxon>Psoroptidia</taxon>
        <taxon>Analgoidea</taxon>
        <taxon>Pyroglyphidae</taxon>
        <taxon>Pyroglyphinae</taxon>
        <taxon>Euroglyphus</taxon>
    </lineage>
</organism>
<dbReference type="AlphaFoldDB" id="A0A1Y3AZF8"/>
<comment type="caution">
    <text evidence="2">The sequence shown here is derived from an EMBL/GenBank/DDBJ whole genome shotgun (WGS) entry which is preliminary data.</text>
</comment>
<evidence type="ECO:0000313" key="3">
    <source>
        <dbReference type="Proteomes" id="UP000194236"/>
    </source>
</evidence>
<name>A0A1Y3AZF8_EURMA</name>
<feature type="compositionally biased region" description="Acidic residues" evidence="1">
    <location>
        <begin position="79"/>
        <end position="88"/>
    </location>
</feature>
<accession>A0A1Y3AZF8</accession>
<reference evidence="2 3" key="1">
    <citation type="submission" date="2017-03" db="EMBL/GenBank/DDBJ databases">
        <title>Genome Survey of Euroglyphus maynei.</title>
        <authorList>
            <person name="Arlian L.G."/>
            <person name="Morgan M.S."/>
            <person name="Rider S.D."/>
        </authorList>
    </citation>
    <scope>NUCLEOTIDE SEQUENCE [LARGE SCALE GENOMIC DNA]</scope>
    <source>
        <strain evidence="2">Arlian Lab</strain>
        <tissue evidence="2">Whole body</tissue>
    </source>
</reference>
<evidence type="ECO:0000256" key="1">
    <source>
        <dbReference type="SAM" id="MobiDB-lite"/>
    </source>
</evidence>
<protein>
    <submittedName>
        <fullName evidence="2">Uncharacterized protein</fullName>
    </submittedName>
</protein>
<evidence type="ECO:0000313" key="2">
    <source>
        <dbReference type="EMBL" id="OTF73357.1"/>
    </source>
</evidence>
<keyword evidence="3" id="KW-1185">Reference proteome</keyword>
<dbReference type="EMBL" id="MUJZ01052044">
    <property type="protein sequence ID" value="OTF73357.1"/>
    <property type="molecule type" value="Genomic_DNA"/>
</dbReference>
<feature type="non-terminal residue" evidence="2">
    <location>
        <position position="1"/>
    </location>
</feature>
<feature type="compositionally biased region" description="Polar residues" evidence="1">
    <location>
        <begin position="49"/>
        <end position="60"/>
    </location>
</feature>
<feature type="region of interest" description="Disordered" evidence="1">
    <location>
        <begin position="18"/>
        <end position="37"/>
    </location>
</feature>
<dbReference type="Proteomes" id="UP000194236">
    <property type="component" value="Unassembled WGS sequence"/>
</dbReference>
<feature type="region of interest" description="Disordered" evidence="1">
    <location>
        <begin position="49"/>
        <end position="88"/>
    </location>
</feature>
<proteinExistence type="predicted"/>